<evidence type="ECO:0000256" key="3">
    <source>
        <dbReference type="ARBA" id="ARBA00022741"/>
    </source>
</evidence>
<evidence type="ECO:0000256" key="1">
    <source>
        <dbReference type="ARBA" id="ARBA00006432"/>
    </source>
</evidence>
<sequence length="182" mass="20325">RYWMNLTPSDIMWNTSDTGWVKAAWGSLFAPWICGSCVFVHNMPQFKPEVIAKVSLIFYTSIYCSCQELRKLFNLLFLSSYKFPSLKHCVTGGEALNPEVFAKWKIQTGLDIHEGYGQSETVTICANTKGMKIKPGSLGKALPPYDVQIVDDQGAVVPAGEEGTIGIRVKPTRPFCLFSEYL</sequence>
<dbReference type="InterPro" id="IPR051087">
    <property type="entry name" value="Mitochondrial_ACSM"/>
</dbReference>
<gene>
    <name evidence="9" type="primary">Acsm3_1</name>
    <name evidence="9" type="ORF">POEATR_R05448</name>
</gene>
<dbReference type="Proteomes" id="UP000540071">
    <property type="component" value="Unassembled WGS sequence"/>
</dbReference>
<feature type="non-terminal residue" evidence="9">
    <location>
        <position position="182"/>
    </location>
</feature>
<name>A0A7K7QM08_POEAT</name>
<dbReference type="GO" id="GO:0031956">
    <property type="term" value="F:medium-chain fatty acid-CoA ligase activity"/>
    <property type="evidence" value="ECO:0007669"/>
    <property type="project" value="UniProtKB-EC"/>
</dbReference>
<evidence type="ECO:0000256" key="2">
    <source>
        <dbReference type="ARBA" id="ARBA00022598"/>
    </source>
</evidence>
<keyword evidence="4" id="KW-0276">Fatty acid metabolism</keyword>
<evidence type="ECO:0000256" key="4">
    <source>
        <dbReference type="ARBA" id="ARBA00022832"/>
    </source>
</evidence>
<keyword evidence="3" id="KW-0547">Nucleotide-binding</keyword>
<proteinExistence type="inferred from homology"/>
<comment type="similarity">
    <text evidence="1">Belongs to the ATP-dependent AMP-binding enzyme family.</text>
</comment>
<dbReference type="GO" id="GO:0006633">
    <property type="term" value="P:fatty acid biosynthetic process"/>
    <property type="evidence" value="ECO:0007669"/>
    <property type="project" value="TreeGrafter"/>
</dbReference>
<reference evidence="9 10" key="1">
    <citation type="submission" date="2019-09" db="EMBL/GenBank/DDBJ databases">
        <title>Bird 10,000 Genomes (B10K) Project - Family phase.</title>
        <authorList>
            <person name="Zhang G."/>
        </authorList>
    </citation>
    <scope>NUCLEOTIDE SEQUENCE [LARGE SCALE GENOMIC DNA]</scope>
    <source>
        <strain evidence="9">OUT-0023</strain>
        <tissue evidence="9">Blood</tissue>
    </source>
</reference>
<evidence type="ECO:0000313" key="9">
    <source>
        <dbReference type="EMBL" id="NWZ80775.1"/>
    </source>
</evidence>
<dbReference type="GO" id="GO:0005759">
    <property type="term" value="C:mitochondrial matrix"/>
    <property type="evidence" value="ECO:0007669"/>
    <property type="project" value="TreeGrafter"/>
</dbReference>
<evidence type="ECO:0000256" key="5">
    <source>
        <dbReference type="ARBA" id="ARBA00022840"/>
    </source>
</evidence>
<evidence type="ECO:0000256" key="7">
    <source>
        <dbReference type="ARBA" id="ARBA00048477"/>
    </source>
</evidence>
<keyword evidence="4" id="KW-0443">Lipid metabolism</keyword>
<dbReference type="EMBL" id="VZSS01000032">
    <property type="protein sequence ID" value="NWZ80775.1"/>
    <property type="molecule type" value="Genomic_DNA"/>
</dbReference>
<dbReference type="GO" id="GO:0006637">
    <property type="term" value="P:acyl-CoA metabolic process"/>
    <property type="evidence" value="ECO:0007669"/>
    <property type="project" value="TreeGrafter"/>
</dbReference>
<keyword evidence="10" id="KW-1185">Reference proteome</keyword>
<dbReference type="PANTHER" id="PTHR43605:SF6">
    <property type="entry name" value="ACYL-COENZYME A SYNTHETASE ACSM5, MITOCHONDRIAL"/>
    <property type="match status" value="1"/>
</dbReference>
<evidence type="ECO:0000259" key="8">
    <source>
        <dbReference type="Pfam" id="PF00501"/>
    </source>
</evidence>
<comment type="catalytic activity">
    <reaction evidence="7">
        <text>a medium-chain fatty acid + ATP + CoA = a medium-chain fatty acyl-CoA + AMP + diphosphate</text>
        <dbReference type="Rhea" id="RHEA:48340"/>
        <dbReference type="ChEBI" id="CHEBI:30616"/>
        <dbReference type="ChEBI" id="CHEBI:33019"/>
        <dbReference type="ChEBI" id="CHEBI:57287"/>
        <dbReference type="ChEBI" id="CHEBI:59558"/>
        <dbReference type="ChEBI" id="CHEBI:90546"/>
        <dbReference type="ChEBI" id="CHEBI:456215"/>
        <dbReference type="EC" id="6.2.1.2"/>
    </reaction>
    <physiologicalReaction direction="left-to-right" evidence="7">
        <dbReference type="Rhea" id="RHEA:48341"/>
    </physiologicalReaction>
</comment>
<dbReference type="SUPFAM" id="SSF56801">
    <property type="entry name" value="Acetyl-CoA synthetase-like"/>
    <property type="match status" value="1"/>
</dbReference>
<dbReference type="GO" id="GO:0005524">
    <property type="term" value="F:ATP binding"/>
    <property type="evidence" value="ECO:0007669"/>
    <property type="project" value="UniProtKB-KW"/>
</dbReference>
<keyword evidence="2" id="KW-0436">Ligase</keyword>
<dbReference type="Pfam" id="PF00501">
    <property type="entry name" value="AMP-binding"/>
    <property type="match status" value="1"/>
</dbReference>
<evidence type="ECO:0000256" key="6">
    <source>
        <dbReference type="ARBA" id="ARBA00039009"/>
    </source>
</evidence>
<feature type="domain" description="AMP-dependent synthetase/ligase" evidence="8">
    <location>
        <begin position="5"/>
        <end position="168"/>
    </location>
</feature>
<protein>
    <recommendedName>
        <fullName evidence="6">medium-chain acyl-CoA ligase</fullName>
        <ecNumber evidence="6">6.2.1.2</ecNumber>
    </recommendedName>
</protein>
<dbReference type="EC" id="6.2.1.2" evidence="6"/>
<dbReference type="Gene3D" id="3.40.50.12780">
    <property type="entry name" value="N-terminal domain of ligase-like"/>
    <property type="match status" value="1"/>
</dbReference>
<comment type="caution">
    <text evidence="9">The sequence shown here is derived from an EMBL/GenBank/DDBJ whole genome shotgun (WGS) entry which is preliminary data.</text>
</comment>
<evidence type="ECO:0000313" key="10">
    <source>
        <dbReference type="Proteomes" id="UP000540071"/>
    </source>
</evidence>
<feature type="non-terminal residue" evidence="9">
    <location>
        <position position="1"/>
    </location>
</feature>
<dbReference type="AlphaFoldDB" id="A0A7K7QM08"/>
<accession>A0A7K7QM08</accession>
<organism evidence="9 10">
    <name type="scientific">Poecile atricapillus</name>
    <name type="common">Black-capped chickadee</name>
    <name type="synonym">Parus atricapillus</name>
    <dbReference type="NCBI Taxonomy" id="48891"/>
    <lineage>
        <taxon>Eukaryota</taxon>
        <taxon>Metazoa</taxon>
        <taxon>Chordata</taxon>
        <taxon>Craniata</taxon>
        <taxon>Vertebrata</taxon>
        <taxon>Euteleostomi</taxon>
        <taxon>Archelosauria</taxon>
        <taxon>Archosauria</taxon>
        <taxon>Dinosauria</taxon>
        <taxon>Saurischia</taxon>
        <taxon>Theropoda</taxon>
        <taxon>Coelurosauria</taxon>
        <taxon>Aves</taxon>
        <taxon>Neognathae</taxon>
        <taxon>Neoaves</taxon>
        <taxon>Telluraves</taxon>
        <taxon>Australaves</taxon>
        <taxon>Passeriformes</taxon>
        <taxon>Paridae</taxon>
        <taxon>Poecile</taxon>
    </lineage>
</organism>
<dbReference type="InterPro" id="IPR000873">
    <property type="entry name" value="AMP-dep_synth/lig_dom"/>
</dbReference>
<dbReference type="PANTHER" id="PTHR43605">
    <property type="entry name" value="ACYL-COENZYME A SYNTHETASE"/>
    <property type="match status" value="1"/>
</dbReference>
<dbReference type="GO" id="GO:0004321">
    <property type="term" value="F:fatty-acyl-CoA synthase activity"/>
    <property type="evidence" value="ECO:0007669"/>
    <property type="project" value="TreeGrafter"/>
</dbReference>
<keyword evidence="5" id="KW-0067">ATP-binding</keyword>
<dbReference type="InterPro" id="IPR042099">
    <property type="entry name" value="ANL_N_sf"/>
</dbReference>